<dbReference type="AlphaFoldDB" id="A0A6C0IBT2"/>
<sequence>MSSTFNLYGKDDSSSMFKLKPVRRSAPEERTTLDLYHKHQFNSIKHKVQDISGLIMERNGIENLIENTNDEILVGQYEQRLDLVEKEIYKLNKEQPIYDYFLKTGGILFDYYDLQERIASGEIIDAPKNNKAKPGNILSVLTEAAIKDGTIEAQAPTAKLHGLPPPVTHGREALLEQYLQIVDPNYMKKAQSEIDETTGDCKNCGEEMIFSSNEAVYNCPECGNQEFILMDSDRPSYKDPPRETSYYAYKRINHFNELLAQFQAKESTEIPADVFDNILLELKKERITDMTGIKIIKLREILRKLKYNKYYEHIPTIIYRLNGKNAPIMSRETEEKLRHMFKEIQPSFQRHCPKTRSNFLSYHYVLYKFCELLELDEFLPCFPLLKNRDKLYQQDKIWQLICQDMAWEFIRSI</sequence>
<organism evidence="1">
    <name type="scientific">viral metagenome</name>
    <dbReference type="NCBI Taxonomy" id="1070528"/>
    <lineage>
        <taxon>unclassified sequences</taxon>
        <taxon>metagenomes</taxon>
        <taxon>organismal metagenomes</taxon>
    </lineage>
</organism>
<reference evidence="1" key="1">
    <citation type="journal article" date="2020" name="Nature">
        <title>Giant virus diversity and host interactions through global metagenomics.</title>
        <authorList>
            <person name="Schulz F."/>
            <person name="Roux S."/>
            <person name="Paez-Espino D."/>
            <person name="Jungbluth S."/>
            <person name="Walsh D.A."/>
            <person name="Denef V.J."/>
            <person name="McMahon K.D."/>
            <person name="Konstantinidis K.T."/>
            <person name="Eloe-Fadrosh E.A."/>
            <person name="Kyrpides N.C."/>
            <person name="Woyke T."/>
        </authorList>
    </citation>
    <scope>NUCLEOTIDE SEQUENCE</scope>
    <source>
        <strain evidence="1">GVMAG-M-3300023184-62</strain>
    </source>
</reference>
<dbReference type="Pfam" id="PF04947">
    <property type="entry name" value="Pox_VLTF3"/>
    <property type="match status" value="1"/>
</dbReference>
<evidence type="ECO:0000313" key="1">
    <source>
        <dbReference type="EMBL" id="QHT89837.1"/>
    </source>
</evidence>
<dbReference type="GO" id="GO:0046782">
    <property type="term" value="P:regulation of viral transcription"/>
    <property type="evidence" value="ECO:0007669"/>
    <property type="project" value="InterPro"/>
</dbReference>
<protein>
    <recommendedName>
        <fullName evidence="2">Late transcription factor VLTF3-like protein</fullName>
    </recommendedName>
</protein>
<accession>A0A6C0IBT2</accession>
<evidence type="ECO:0008006" key="2">
    <source>
        <dbReference type="Google" id="ProtNLM"/>
    </source>
</evidence>
<proteinExistence type="predicted"/>
<dbReference type="EMBL" id="MN740152">
    <property type="protein sequence ID" value="QHT89837.1"/>
    <property type="molecule type" value="Genomic_DNA"/>
</dbReference>
<dbReference type="InterPro" id="IPR007031">
    <property type="entry name" value="Poxvirus_VLTF3"/>
</dbReference>
<name>A0A6C0IBT2_9ZZZZ</name>